<sequence length="300" mass="33541">MDRSALFDITNDSPIVGLAMDSNNTMETPSSLIKKRNQPKKTPGSGEALLRGQVKILLQKVEEDCEIFKLSNSEKGPLLGLKGITTYSPSGILAPTPTNTPQVLNLSDINTMNVNGLPCEEIPIVKEESEMQQDEMVMDDELKSQHTSLESQKSDITRSLLFDFSNFSSCSSVLTEGSVCQEKSTEEDDASVWSIQVNTSTRDEDDEQEEIEEDEEEEADYEDEELVDELCDGLSKIFVQKKPLPEFEGKHTRFVYDSDGEIEGEEVVHDNSSDVWPTILRLNGLPTPTGKHLRFPEEED</sequence>
<dbReference type="EMBL" id="JABWDY010010692">
    <property type="protein sequence ID" value="KAF5200476.1"/>
    <property type="molecule type" value="Genomic_DNA"/>
</dbReference>
<dbReference type="GO" id="GO:0016853">
    <property type="term" value="F:isomerase activity"/>
    <property type="evidence" value="ECO:0007669"/>
    <property type="project" value="UniProtKB-KW"/>
</dbReference>
<evidence type="ECO:0000313" key="3">
    <source>
        <dbReference type="Proteomes" id="UP000554482"/>
    </source>
</evidence>
<feature type="region of interest" description="Disordered" evidence="1">
    <location>
        <begin position="198"/>
        <end position="219"/>
    </location>
</feature>
<keyword evidence="2" id="KW-0413">Isomerase</keyword>
<keyword evidence="3" id="KW-1185">Reference proteome</keyword>
<name>A0A7J6WSY8_THATH</name>
<dbReference type="PANTHER" id="PTHR47512:SF3">
    <property type="entry name" value="CHALCONE-FLAVONONE ISOMERASE FAMILY PROTEIN"/>
    <property type="match status" value="1"/>
</dbReference>
<dbReference type="PANTHER" id="PTHR47512">
    <property type="entry name" value="EXPRESSED PROTEIN"/>
    <property type="match status" value="1"/>
</dbReference>
<feature type="compositionally biased region" description="Polar residues" evidence="1">
    <location>
        <begin position="21"/>
        <end position="31"/>
    </location>
</feature>
<dbReference type="AlphaFoldDB" id="A0A7J6WSY8"/>
<protein>
    <submittedName>
        <fullName evidence="2">Chalcone-flavanone isomerase family protein</fullName>
    </submittedName>
</protein>
<reference evidence="2 3" key="1">
    <citation type="submission" date="2020-06" db="EMBL/GenBank/DDBJ databases">
        <title>Transcriptomic and genomic resources for Thalictrum thalictroides and T. hernandezii: Facilitating candidate gene discovery in an emerging model plant lineage.</title>
        <authorList>
            <person name="Arias T."/>
            <person name="Riano-Pachon D.M."/>
            <person name="Di Stilio V.S."/>
        </authorList>
    </citation>
    <scope>NUCLEOTIDE SEQUENCE [LARGE SCALE GENOMIC DNA]</scope>
    <source>
        <strain evidence="3">cv. WT478/WT964</strain>
        <tissue evidence="2">Leaves</tissue>
    </source>
</reference>
<evidence type="ECO:0000256" key="1">
    <source>
        <dbReference type="SAM" id="MobiDB-lite"/>
    </source>
</evidence>
<feature type="compositionally biased region" description="Acidic residues" evidence="1">
    <location>
        <begin position="203"/>
        <end position="219"/>
    </location>
</feature>
<proteinExistence type="predicted"/>
<comment type="caution">
    <text evidence="2">The sequence shown here is derived from an EMBL/GenBank/DDBJ whole genome shotgun (WGS) entry which is preliminary data.</text>
</comment>
<gene>
    <name evidence="2" type="ORF">FRX31_009937</name>
</gene>
<dbReference type="OrthoDB" id="162989at2759"/>
<organism evidence="2 3">
    <name type="scientific">Thalictrum thalictroides</name>
    <name type="common">Rue-anemone</name>
    <name type="synonym">Anemone thalictroides</name>
    <dbReference type="NCBI Taxonomy" id="46969"/>
    <lineage>
        <taxon>Eukaryota</taxon>
        <taxon>Viridiplantae</taxon>
        <taxon>Streptophyta</taxon>
        <taxon>Embryophyta</taxon>
        <taxon>Tracheophyta</taxon>
        <taxon>Spermatophyta</taxon>
        <taxon>Magnoliopsida</taxon>
        <taxon>Ranunculales</taxon>
        <taxon>Ranunculaceae</taxon>
        <taxon>Thalictroideae</taxon>
        <taxon>Thalictrum</taxon>
    </lineage>
</organism>
<accession>A0A7J6WSY8</accession>
<dbReference type="Proteomes" id="UP000554482">
    <property type="component" value="Unassembled WGS sequence"/>
</dbReference>
<evidence type="ECO:0000313" key="2">
    <source>
        <dbReference type="EMBL" id="KAF5200476.1"/>
    </source>
</evidence>
<feature type="region of interest" description="Disordered" evidence="1">
    <location>
        <begin position="21"/>
        <end position="46"/>
    </location>
</feature>